<evidence type="ECO:0000313" key="2">
    <source>
        <dbReference type="Proteomes" id="UP001497516"/>
    </source>
</evidence>
<accession>A0AAV2EYB2</accession>
<proteinExistence type="predicted"/>
<keyword evidence="2" id="KW-1185">Reference proteome</keyword>
<dbReference type="EMBL" id="OZ034818">
    <property type="protein sequence ID" value="CAL1390976.1"/>
    <property type="molecule type" value="Genomic_DNA"/>
</dbReference>
<dbReference type="AlphaFoldDB" id="A0AAV2EYB2"/>
<dbReference type="Proteomes" id="UP001497516">
    <property type="component" value="Chromosome 5"/>
</dbReference>
<name>A0AAV2EYB2_9ROSI</name>
<gene>
    <name evidence="1" type="ORF">LTRI10_LOCUS31727</name>
</gene>
<evidence type="ECO:0000313" key="1">
    <source>
        <dbReference type="EMBL" id="CAL1390976.1"/>
    </source>
</evidence>
<sequence>MAANSLEDDAKKYGWFEEGLNVERRVDRQKLIEEMIQTTDAELAGYFQERKPLAKRSGAVYSELVKKGYKQEYLEWVKELREVPTIDDDALMDWIYLNRHIKDIDRQIVLECEERKNLSEEDGRIVGELVEVSESSPLNLQKLLTRIGMAEEELLCFNKHIGELEQKVNGQGLIVKSDRDMLDSLIGERALLEEMLSLYKSDLHYLQNPAAEEEEEEPMSPSRQEKLDRFGTVVFELQEIRKEI</sequence>
<reference evidence="1 2" key="1">
    <citation type="submission" date="2024-04" db="EMBL/GenBank/DDBJ databases">
        <authorList>
            <person name="Fracassetti M."/>
        </authorList>
    </citation>
    <scope>NUCLEOTIDE SEQUENCE [LARGE SCALE GENOMIC DNA]</scope>
</reference>
<protein>
    <submittedName>
        <fullName evidence="1">Uncharacterized protein</fullName>
    </submittedName>
</protein>
<organism evidence="1 2">
    <name type="scientific">Linum trigynum</name>
    <dbReference type="NCBI Taxonomy" id="586398"/>
    <lineage>
        <taxon>Eukaryota</taxon>
        <taxon>Viridiplantae</taxon>
        <taxon>Streptophyta</taxon>
        <taxon>Embryophyta</taxon>
        <taxon>Tracheophyta</taxon>
        <taxon>Spermatophyta</taxon>
        <taxon>Magnoliopsida</taxon>
        <taxon>eudicotyledons</taxon>
        <taxon>Gunneridae</taxon>
        <taxon>Pentapetalae</taxon>
        <taxon>rosids</taxon>
        <taxon>fabids</taxon>
        <taxon>Malpighiales</taxon>
        <taxon>Linaceae</taxon>
        <taxon>Linum</taxon>
    </lineage>
</organism>